<keyword evidence="4" id="KW-0046">Antibiotic resistance</keyword>
<dbReference type="InterPro" id="IPR016181">
    <property type="entry name" value="Acyl_CoA_acyltransferase"/>
</dbReference>
<evidence type="ECO:0000313" key="7">
    <source>
        <dbReference type="EMBL" id="TYS01548.1"/>
    </source>
</evidence>
<dbReference type="EMBL" id="VTEG01000001">
    <property type="protein sequence ID" value="TYS01548.1"/>
    <property type="molecule type" value="Genomic_DNA"/>
</dbReference>
<dbReference type="GO" id="GO:0016410">
    <property type="term" value="F:N-acyltransferase activity"/>
    <property type="evidence" value="ECO:0007669"/>
    <property type="project" value="TreeGrafter"/>
</dbReference>
<evidence type="ECO:0000259" key="6">
    <source>
        <dbReference type="PROSITE" id="PS51186"/>
    </source>
</evidence>
<dbReference type="PROSITE" id="PS51186">
    <property type="entry name" value="GNAT"/>
    <property type="match status" value="1"/>
</dbReference>
<evidence type="ECO:0000256" key="1">
    <source>
        <dbReference type="ARBA" id="ARBA00003818"/>
    </source>
</evidence>
<dbReference type="GO" id="GO:0019290">
    <property type="term" value="P:siderophore biosynthetic process"/>
    <property type="evidence" value="ECO:0007669"/>
    <property type="project" value="InterPro"/>
</dbReference>
<dbReference type="SUPFAM" id="SSF55729">
    <property type="entry name" value="Acyl-CoA N-acyltransferases (Nat)"/>
    <property type="match status" value="1"/>
</dbReference>
<comment type="pathway">
    <text evidence="2">Siderophore biosynthesis.</text>
</comment>
<gene>
    <name evidence="7" type="ORF">FZC84_02540</name>
</gene>
<dbReference type="SMART" id="SM01006">
    <property type="entry name" value="AlcB"/>
    <property type="match status" value="1"/>
</dbReference>
<evidence type="ECO:0000313" key="8">
    <source>
        <dbReference type="Proteomes" id="UP000325182"/>
    </source>
</evidence>
<evidence type="ECO:0000256" key="3">
    <source>
        <dbReference type="ARBA" id="ARBA00020586"/>
    </source>
</evidence>
<sequence>MPEIISFRNMTLEDLPLMEKWLQSPQVYEFYGGKPMEPDNVQKKYRPRILDSHPVRPFIFRYNSKPAGFLQKYEIEKKTAAEWGFAEEKSVYGIDCFIGEPQLFNKGIGTKMVKEFIKKIIHEDAPDFILLDPSKTNKRAIRCYEKAGFKVRCELDEGTSLLMEYNCSFILDSHSV</sequence>
<dbReference type="RefSeq" id="WP_148952858.1">
    <property type="nucleotide sequence ID" value="NZ_VTEG01000001.1"/>
</dbReference>
<dbReference type="PROSITE" id="PS51139">
    <property type="entry name" value="GTF2I"/>
    <property type="match status" value="1"/>
</dbReference>
<evidence type="ECO:0000256" key="4">
    <source>
        <dbReference type="ARBA" id="ARBA00023251"/>
    </source>
</evidence>
<keyword evidence="7" id="KW-0808">Transferase</keyword>
<evidence type="ECO:0000256" key="5">
    <source>
        <dbReference type="ARBA" id="ARBA00031122"/>
    </source>
</evidence>
<dbReference type="PANTHER" id="PTHR31438:SF1">
    <property type="entry name" value="LYSINE N-ACYLTRANSFERASE C17G9.06C-RELATED"/>
    <property type="match status" value="1"/>
</dbReference>
<proteinExistence type="predicted"/>
<dbReference type="InterPro" id="IPR019432">
    <property type="entry name" value="Acyltransferase_MbtK/IucB-like"/>
</dbReference>
<comment type="function">
    <text evidence="1">Acyltransferase required for the direct transfer of medium- to long-chain fatty acyl moieties from a carrier protein (MbtL) on to the epsilon-amino group of lysine residue in the mycobactin core.</text>
</comment>
<accession>A0A5D4MIY6</accession>
<dbReference type="InterPro" id="IPR000182">
    <property type="entry name" value="GNAT_dom"/>
</dbReference>
<reference evidence="7 8" key="1">
    <citation type="submission" date="2019-08" db="EMBL/GenBank/DDBJ databases">
        <title>Bacillus genomes from the desert of Cuatro Cienegas, Coahuila.</title>
        <authorList>
            <person name="Olmedo-Alvarez G."/>
        </authorList>
    </citation>
    <scope>NUCLEOTIDE SEQUENCE [LARGE SCALE GENOMIC DNA]</scope>
    <source>
        <strain evidence="7 8">CH128b_4D</strain>
    </source>
</reference>
<evidence type="ECO:0000256" key="2">
    <source>
        <dbReference type="ARBA" id="ARBA00004924"/>
    </source>
</evidence>
<name>A0A5D4MIY6_9BACI</name>
<dbReference type="AlphaFoldDB" id="A0A5D4MIY6"/>
<comment type="caution">
    <text evidence="7">The sequence shown here is derived from an EMBL/GenBank/DDBJ whole genome shotgun (WGS) entry which is preliminary data.</text>
</comment>
<feature type="domain" description="N-acetyltransferase" evidence="6">
    <location>
        <begin position="5"/>
        <end position="168"/>
    </location>
</feature>
<dbReference type="Gene3D" id="3.40.630.30">
    <property type="match status" value="1"/>
</dbReference>
<organism evidence="7 8">
    <name type="scientific">Rossellomorea vietnamensis</name>
    <dbReference type="NCBI Taxonomy" id="218284"/>
    <lineage>
        <taxon>Bacteria</taxon>
        <taxon>Bacillati</taxon>
        <taxon>Bacillota</taxon>
        <taxon>Bacilli</taxon>
        <taxon>Bacillales</taxon>
        <taxon>Bacillaceae</taxon>
        <taxon>Rossellomorea</taxon>
    </lineage>
</organism>
<dbReference type="PANTHER" id="PTHR31438">
    <property type="entry name" value="LYSINE N-ACYLTRANSFERASE C17G9.06C-RELATED"/>
    <property type="match status" value="1"/>
</dbReference>
<dbReference type="Pfam" id="PF13523">
    <property type="entry name" value="Acetyltransf_8"/>
    <property type="match status" value="1"/>
</dbReference>
<dbReference type="Proteomes" id="UP000325182">
    <property type="component" value="Unassembled WGS sequence"/>
</dbReference>
<dbReference type="GO" id="GO:0046677">
    <property type="term" value="P:response to antibiotic"/>
    <property type="evidence" value="ECO:0007669"/>
    <property type="project" value="UniProtKB-KW"/>
</dbReference>
<protein>
    <recommendedName>
        <fullName evidence="3">Lysine N-acyltransferase MbtK</fullName>
    </recommendedName>
    <alternativeName>
        <fullName evidence="5">Mycobactin synthase protein K</fullName>
    </alternativeName>
</protein>
<dbReference type="InterPro" id="IPR004212">
    <property type="entry name" value="GTF2I"/>
</dbReference>